<feature type="domain" description="Glyoxalase/Bleomycin resistance-like N-terminal" evidence="2">
    <location>
        <begin position="9"/>
        <end position="47"/>
    </location>
</feature>
<dbReference type="EMBL" id="BMSA01000016">
    <property type="protein sequence ID" value="GGT67397.1"/>
    <property type="molecule type" value="Genomic_DNA"/>
</dbReference>
<dbReference type="PANTHER" id="PTHR36503:SF2">
    <property type="entry name" value="BLR2408 PROTEIN"/>
    <property type="match status" value="1"/>
</dbReference>
<feature type="compositionally biased region" description="Low complexity" evidence="1">
    <location>
        <begin position="142"/>
        <end position="153"/>
    </location>
</feature>
<dbReference type="Pfam" id="PF22677">
    <property type="entry name" value="Ble-like_N"/>
    <property type="match status" value="1"/>
</dbReference>
<evidence type="ECO:0000259" key="2">
    <source>
        <dbReference type="Pfam" id="PF22677"/>
    </source>
</evidence>
<evidence type="ECO:0000313" key="4">
    <source>
        <dbReference type="Proteomes" id="UP000646776"/>
    </source>
</evidence>
<keyword evidence="4" id="KW-1185">Reference proteome</keyword>
<dbReference type="Proteomes" id="UP000646776">
    <property type="component" value="Unassembled WGS sequence"/>
</dbReference>
<dbReference type="PANTHER" id="PTHR36503">
    <property type="entry name" value="BLR2520 PROTEIN"/>
    <property type="match status" value="1"/>
</dbReference>
<comment type="caution">
    <text evidence="3">The sequence shown here is derived from an EMBL/GenBank/DDBJ whole genome shotgun (WGS) entry which is preliminary data.</text>
</comment>
<gene>
    <name evidence="3" type="ORF">GCM10010226_51550</name>
</gene>
<feature type="region of interest" description="Disordered" evidence="1">
    <location>
        <begin position="109"/>
        <end position="160"/>
    </location>
</feature>
<proteinExistence type="predicted"/>
<reference evidence="3" key="1">
    <citation type="journal article" date="2014" name="Int. J. Syst. Evol. Microbiol.">
        <title>Complete genome sequence of Corynebacterium casei LMG S-19264T (=DSM 44701T), isolated from a smear-ripened cheese.</title>
        <authorList>
            <consortium name="US DOE Joint Genome Institute (JGI-PGF)"/>
            <person name="Walter F."/>
            <person name="Albersmeier A."/>
            <person name="Kalinowski J."/>
            <person name="Ruckert C."/>
        </authorList>
    </citation>
    <scope>NUCLEOTIDE SEQUENCE</scope>
    <source>
        <strain evidence="3">JCM 4125</strain>
    </source>
</reference>
<accession>A0A918HIR5</accession>
<organism evidence="3 4">
    <name type="scientific">Streptomyces phaeofaciens</name>
    <dbReference type="NCBI Taxonomy" id="68254"/>
    <lineage>
        <taxon>Bacteria</taxon>
        <taxon>Bacillati</taxon>
        <taxon>Actinomycetota</taxon>
        <taxon>Actinomycetes</taxon>
        <taxon>Kitasatosporales</taxon>
        <taxon>Streptomycetaceae</taxon>
        <taxon>Streptomyces</taxon>
    </lineage>
</organism>
<evidence type="ECO:0000313" key="3">
    <source>
        <dbReference type="EMBL" id="GGT67397.1"/>
    </source>
</evidence>
<feature type="compositionally biased region" description="Low complexity" evidence="1">
    <location>
        <begin position="109"/>
        <end position="131"/>
    </location>
</feature>
<dbReference type="AlphaFoldDB" id="A0A918HIR5"/>
<sequence length="181" mass="19292">MTAPAYQQMIFVNLPVNDLAASKKFFTELGYTINPQFSDENATSVVISDTIVAMLLTKPFYATFTKKEIADAAKTSEVLIALSAESRAKVDELVDRALARAAPRAATHRTWASCTAAPSTTSTATPGRSSGWTRRPSRAEAGRSPPSAAPGALARERPTASRITLVDRIEQAPAALKRLGG</sequence>
<dbReference type="Gene3D" id="3.10.180.10">
    <property type="entry name" value="2,3-Dihydroxybiphenyl 1,2-Dioxygenase, domain 1"/>
    <property type="match status" value="1"/>
</dbReference>
<dbReference type="InterPro" id="IPR029068">
    <property type="entry name" value="Glyas_Bleomycin-R_OHBP_Dase"/>
</dbReference>
<reference evidence="3" key="2">
    <citation type="submission" date="2020-09" db="EMBL/GenBank/DDBJ databases">
        <authorList>
            <person name="Sun Q."/>
            <person name="Ohkuma M."/>
        </authorList>
    </citation>
    <scope>NUCLEOTIDE SEQUENCE</scope>
    <source>
        <strain evidence="3">JCM 4125</strain>
    </source>
</reference>
<dbReference type="SUPFAM" id="SSF54593">
    <property type="entry name" value="Glyoxalase/Bleomycin resistance protein/Dihydroxybiphenyl dioxygenase"/>
    <property type="match status" value="1"/>
</dbReference>
<evidence type="ECO:0000256" key="1">
    <source>
        <dbReference type="SAM" id="MobiDB-lite"/>
    </source>
</evidence>
<dbReference type="InterPro" id="IPR053863">
    <property type="entry name" value="Glyoxy/Ble-like_N"/>
</dbReference>
<name>A0A918HIR5_9ACTN</name>
<protein>
    <recommendedName>
        <fullName evidence="2">Glyoxalase/Bleomycin resistance-like N-terminal domain-containing protein</fullName>
    </recommendedName>
</protein>